<comment type="caution">
    <text evidence="1">The sequence shown here is derived from an EMBL/GenBank/DDBJ whole genome shotgun (WGS) entry which is preliminary data.</text>
</comment>
<organism evidence="1 2">
    <name type="scientific">Laspinema palackyanum D2a</name>
    <dbReference type="NCBI Taxonomy" id="2953684"/>
    <lineage>
        <taxon>Bacteria</taxon>
        <taxon>Bacillati</taxon>
        <taxon>Cyanobacteriota</taxon>
        <taxon>Cyanophyceae</taxon>
        <taxon>Oscillatoriophycideae</taxon>
        <taxon>Oscillatoriales</taxon>
        <taxon>Laspinemataceae</taxon>
        <taxon>Laspinema</taxon>
        <taxon>Laspinema palackyanum</taxon>
    </lineage>
</organism>
<sequence length="81" mass="9246">MTDKSDFLYPRSRYYGKFSPENLAFDANLQEFAQKVNYICGLETGGKISPDQAYEDIKGLWKQLKKSKKELGIGDPPIQPE</sequence>
<gene>
    <name evidence="1" type="ORF">NG799_04335</name>
</gene>
<dbReference type="Pfam" id="PF23856">
    <property type="entry name" value="DUF7219"/>
    <property type="match status" value="1"/>
</dbReference>
<reference evidence="1 2" key="1">
    <citation type="journal article" date="2022" name="Front. Microbiol.">
        <title>High genomic differentiation and limited gene flow indicate recent cryptic speciation within the genus Laspinema (cyanobacteria).</title>
        <authorList>
            <person name="Stanojkovic A."/>
            <person name="Skoupy S."/>
            <person name="Skaloud P."/>
            <person name="Dvorak P."/>
        </authorList>
    </citation>
    <scope>NUCLEOTIDE SEQUENCE [LARGE SCALE GENOMIC DNA]</scope>
    <source>
        <strain evidence="1 2">D2a</strain>
    </source>
</reference>
<evidence type="ECO:0000313" key="2">
    <source>
        <dbReference type="Proteomes" id="UP001525890"/>
    </source>
</evidence>
<keyword evidence="2" id="KW-1185">Reference proteome</keyword>
<evidence type="ECO:0008006" key="3">
    <source>
        <dbReference type="Google" id="ProtNLM"/>
    </source>
</evidence>
<accession>A0ABT2MLF4</accession>
<name>A0ABT2MLF4_9CYAN</name>
<dbReference type="RefSeq" id="WP_015150787.1">
    <property type="nucleotide sequence ID" value="NZ_JAMXFF010000004.1"/>
</dbReference>
<evidence type="ECO:0000313" key="1">
    <source>
        <dbReference type="EMBL" id="MCT7965562.1"/>
    </source>
</evidence>
<dbReference type="EMBL" id="JAMXFF010000004">
    <property type="protein sequence ID" value="MCT7965562.1"/>
    <property type="molecule type" value="Genomic_DNA"/>
</dbReference>
<dbReference type="Proteomes" id="UP001525890">
    <property type="component" value="Unassembled WGS sequence"/>
</dbReference>
<proteinExistence type="predicted"/>
<protein>
    <recommendedName>
        <fullName evidence="3">Isopropylmalate/homocitrate/citramalate synthases</fullName>
    </recommendedName>
</protein>
<dbReference type="InterPro" id="IPR055643">
    <property type="entry name" value="DUF7219"/>
</dbReference>